<dbReference type="Gene3D" id="3.50.50.60">
    <property type="entry name" value="FAD/NAD(P)-binding domain"/>
    <property type="match status" value="1"/>
</dbReference>
<dbReference type="PANTHER" id="PTHR47469">
    <property type="entry name" value="MONOOXYGENASE-LIKE"/>
    <property type="match status" value="1"/>
</dbReference>
<dbReference type="Pfam" id="PF01494">
    <property type="entry name" value="FAD_binding_3"/>
    <property type="match status" value="1"/>
</dbReference>
<evidence type="ECO:0000259" key="1">
    <source>
        <dbReference type="Pfam" id="PF01494"/>
    </source>
</evidence>
<accession>A0ABQ8IBZ8</accession>
<dbReference type="PRINTS" id="PR00420">
    <property type="entry name" value="RNGMNOXGNASE"/>
</dbReference>
<evidence type="ECO:0000313" key="3">
    <source>
        <dbReference type="Proteomes" id="UP000827721"/>
    </source>
</evidence>
<dbReference type="InterPro" id="IPR036188">
    <property type="entry name" value="FAD/NAD-bd_sf"/>
</dbReference>
<dbReference type="InterPro" id="IPR053212">
    <property type="entry name" value="DHP_3-monooxygenase"/>
</dbReference>
<dbReference type="InterPro" id="IPR002938">
    <property type="entry name" value="FAD-bd"/>
</dbReference>
<keyword evidence="3" id="KW-1185">Reference proteome</keyword>
<gene>
    <name evidence="2" type="ORF">JRO89_XS03G0261900</name>
</gene>
<protein>
    <recommendedName>
        <fullName evidence="1">FAD-binding domain-containing protein</fullName>
    </recommendedName>
</protein>
<organism evidence="2 3">
    <name type="scientific">Xanthoceras sorbifolium</name>
    <dbReference type="NCBI Taxonomy" id="99658"/>
    <lineage>
        <taxon>Eukaryota</taxon>
        <taxon>Viridiplantae</taxon>
        <taxon>Streptophyta</taxon>
        <taxon>Embryophyta</taxon>
        <taxon>Tracheophyta</taxon>
        <taxon>Spermatophyta</taxon>
        <taxon>Magnoliopsida</taxon>
        <taxon>eudicotyledons</taxon>
        <taxon>Gunneridae</taxon>
        <taxon>Pentapetalae</taxon>
        <taxon>rosids</taxon>
        <taxon>malvids</taxon>
        <taxon>Sapindales</taxon>
        <taxon>Sapindaceae</taxon>
        <taxon>Xanthoceroideae</taxon>
        <taxon>Xanthoceras</taxon>
    </lineage>
</organism>
<comment type="caution">
    <text evidence="2">The sequence shown here is derived from an EMBL/GenBank/DDBJ whole genome shotgun (WGS) entry which is preliminary data.</text>
</comment>
<dbReference type="SUPFAM" id="SSF54373">
    <property type="entry name" value="FAD-linked reductases, C-terminal domain"/>
    <property type="match status" value="1"/>
</dbReference>
<reference evidence="2 3" key="1">
    <citation type="submission" date="2021-02" db="EMBL/GenBank/DDBJ databases">
        <title>Plant Genome Project.</title>
        <authorList>
            <person name="Zhang R.-G."/>
        </authorList>
    </citation>
    <scope>NUCLEOTIDE SEQUENCE [LARGE SCALE GENOMIC DNA]</scope>
    <source>
        <tissue evidence="2">Leaves</tissue>
    </source>
</reference>
<dbReference type="EMBL" id="JAFEMO010000003">
    <property type="protein sequence ID" value="KAH7574173.1"/>
    <property type="molecule type" value="Genomic_DNA"/>
</dbReference>
<proteinExistence type="predicted"/>
<dbReference type="SUPFAM" id="SSF51905">
    <property type="entry name" value="FAD/NAD(P)-binding domain"/>
    <property type="match status" value="1"/>
</dbReference>
<sequence length="434" mass="48556">MILKKEKQKAIIVGGSIGGLSCAKALILAGWDVVVLEKSHAPPMGSPTGAGLGLDTLAQEIIQSWLSQPELLHRVTLPLTIDQNLATDGAKKVSWVLTRDENLNFRVAHWTDLHGLLYNALPNEIFQWGHLYLSSCISDDKTFVKVKAKVLQTDEIVEVDGDLLVAADGSRSSVRQCLLPDVKLRYSGYCAWRGVLDFSECENSETIVGIRKAYPDLGNCLYMDLGSRTHSTLTELMYKRLNWIWFVNQPEPELKGNSVTMKVSNDMIRTMHREADKVWVPELAGLVKETKDPFVNIIYDCDPVEQIVWDRVVLIGEAAHPTTPHCGRSTNMSILDAAVLGKCLDKWWGADENSSNLQSALEEYQSIRLPVTSKQVLHSRKVGRIKQGLRLLPDRQPFDPKAANSPEDWQDLQQRNIPHFADVPSILDSMFCST</sequence>
<dbReference type="PROSITE" id="PS51257">
    <property type="entry name" value="PROKAR_LIPOPROTEIN"/>
    <property type="match status" value="1"/>
</dbReference>
<dbReference type="PANTHER" id="PTHR47469:SF2">
    <property type="entry name" value="OS06G0597600 PROTEIN"/>
    <property type="match status" value="1"/>
</dbReference>
<evidence type="ECO:0000313" key="2">
    <source>
        <dbReference type="EMBL" id="KAH7574173.1"/>
    </source>
</evidence>
<dbReference type="Proteomes" id="UP000827721">
    <property type="component" value="Unassembled WGS sequence"/>
</dbReference>
<feature type="domain" description="FAD-binding" evidence="1">
    <location>
        <begin position="9"/>
        <end position="178"/>
    </location>
</feature>
<name>A0ABQ8IBZ8_9ROSI</name>